<evidence type="ECO:0000313" key="3">
    <source>
        <dbReference type="Proteomes" id="UP001160142"/>
    </source>
</evidence>
<evidence type="ECO:0000256" key="1">
    <source>
        <dbReference type="SAM" id="Phobius"/>
    </source>
</evidence>
<keyword evidence="1" id="KW-0812">Transmembrane</keyword>
<dbReference type="Proteomes" id="UP001160142">
    <property type="component" value="Unassembled WGS sequence"/>
</dbReference>
<evidence type="ECO:0000313" key="2">
    <source>
        <dbReference type="EMBL" id="MDH6181892.1"/>
    </source>
</evidence>
<dbReference type="RefSeq" id="WP_322134188.1">
    <property type="nucleotide sequence ID" value="NZ_CP085036.1"/>
</dbReference>
<dbReference type="EMBL" id="JARXVQ010000001">
    <property type="protein sequence ID" value="MDH6181892.1"/>
    <property type="molecule type" value="Genomic_DNA"/>
</dbReference>
<reference evidence="2 3" key="1">
    <citation type="submission" date="2023-04" db="EMBL/GenBank/DDBJ databases">
        <title>Genome Encyclopedia of Bacteria and Archaea VI: Functional Genomics of Type Strains.</title>
        <authorList>
            <person name="Whitman W."/>
        </authorList>
    </citation>
    <scope>NUCLEOTIDE SEQUENCE [LARGE SCALE GENOMIC DNA]</scope>
    <source>
        <strain evidence="2 3">SG_E_30_P1</strain>
    </source>
</reference>
<keyword evidence="3" id="KW-1185">Reference proteome</keyword>
<name>A0ABT6KRR5_9MICO</name>
<keyword evidence="1" id="KW-1133">Transmembrane helix</keyword>
<organism evidence="2 3">
    <name type="scientific">Antiquaquibacter oligotrophicus</name>
    <dbReference type="NCBI Taxonomy" id="2880260"/>
    <lineage>
        <taxon>Bacteria</taxon>
        <taxon>Bacillati</taxon>
        <taxon>Actinomycetota</taxon>
        <taxon>Actinomycetes</taxon>
        <taxon>Micrococcales</taxon>
        <taxon>Microbacteriaceae</taxon>
        <taxon>Antiquaquibacter</taxon>
    </lineage>
</organism>
<feature type="transmembrane region" description="Helical" evidence="1">
    <location>
        <begin position="70"/>
        <end position="89"/>
    </location>
</feature>
<feature type="transmembrane region" description="Helical" evidence="1">
    <location>
        <begin position="201"/>
        <end position="225"/>
    </location>
</feature>
<comment type="caution">
    <text evidence="2">The sequence shown here is derived from an EMBL/GenBank/DDBJ whole genome shotgun (WGS) entry which is preliminary data.</text>
</comment>
<keyword evidence="1" id="KW-0472">Membrane</keyword>
<accession>A0ABT6KRR5</accession>
<feature type="transmembrane region" description="Helical" evidence="1">
    <location>
        <begin position="44"/>
        <end position="64"/>
    </location>
</feature>
<gene>
    <name evidence="2" type="ORF">M2152_002074</name>
</gene>
<proteinExistence type="predicted"/>
<protein>
    <recommendedName>
        <fullName evidence="4">DUF3592 domain-containing protein</fullName>
    </recommendedName>
</protein>
<evidence type="ECO:0008006" key="4">
    <source>
        <dbReference type="Google" id="ProtNLM"/>
    </source>
</evidence>
<sequence>MRILYPDGYIEVLPRQTVSLPGGVGLETVATLVEVKPRASLGRAWIAGTIVGAVPLFGVLYWLACDHGDWRAILALQIFVTGVAVLVWLRQRHAFAAVTEQTVLKQSFFLRYTVRRADVATAVIARAWRNGSSESRTELLLKNDADHTIMRFSGTFWSDEDIDAVAEAVGATVVHETTPLSSREFFSRHPGAAYWYEGRPWVAVIGVGVAFAAAFLAVSVIMQAIGAPSAFQL</sequence>